<evidence type="ECO:0000313" key="7">
    <source>
        <dbReference type="Proteomes" id="UP001197093"/>
    </source>
</evidence>
<dbReference type="InterPro" id="IPR002347">
    <property type="entry name" value="SDR_fam"/>
</dbReference>
<dbReference type="EMBL" id="JAHCVI010000002">
    <property type="protein sequence ID" value="KAG7289922.1"/>
    <property type="molecule type" value="Genomic_DNA"/>
</dbReference>
<evidence type="ECO:0000256" key="1">
    <source>
        <dbReference type="ARBA" id="ARBA00006484"/>
    </source>
</evidence>
<evidence type="ECO:0000256" key="3">
    <source>
        <dbReference type="ARBA" id="ARBA00023002"/>
    </source>
</evidence>
<feature type="chain" id="PRO_5042282220" evidence="5">
    <location>
        <begin position="21"/>
        <end position="292"/>
    </location>
</feature>
<dbReference type="PRINTS" id="PR00081">
    <property type="entry name" value="GDHRDH"/>
</dbReference>
<evidence type="ECO:0000313" key="6">
    <source>
        <dbReference type="EMBL" id="KAG7289922.1"/>
    </source>
</evidence>
<evidence type="ECO:0000256" key="5">
    <source>
        <dbReference type="SAM" id="SignalP"/>
    </source>
</evidence>
<dbReference type="SUPFAM" id="SSF51735">
    <property type="entry name" value="NAD(P)-binding Rossmann-fold domains"/>
    <property type="match status" value="1"/>
</dbReference>
<evidence type="ECO:0000256" key="4">
    <source>
        <dbReference type="RuleBase" id="RU000363"/>
    </source>
</evidence>
<dbReference type="PRINTS" id="PR00080">
    <property type="entry name" value="SDRFAMILY"/>
</dbReference>
<dbReference type="InterPro" id="IPR036291">
    <property type="entry name" value="NAD(P)-bd_dom_sf"/>
</dbReference>
<dbReference type="PANTHER" id="PTHR24322">
    <property type="entry name" value="PKSB"/>
    <property type="match status" value="1"/>
</dbReference>
<comment type="similarity">
    <text evidence="1 4">Belongs to the short-chain dehydrogenases/reductases (SDR) family.</text>
</comment>
<dbReference type="Gene3D" id="3.40.50.720">
    <property type="entry name" value="NAD(P)-binding Rossmann-like Domain"/>
    <property type="match status" value="1"/>
</dbReference>
<keyword evidence="5" id="KW-0732">Signal</keyword>
<keyword evidence="3" id="KW-0560">Oxidoreductase</keyword>
<name>A0AAD4HZC1_9PEZI</name>
<gene>
    <name evidence="6" type="ORF">NEMBOFW57_006299</name>
</gene>
<sequence>MHHAIYTGAFLCALASILLSVNDWLNKWSANNWAETKPTDWNWDEEIVLVTGASGGIGASIVQQLIARNPKTRIIVVDYSPLTWKPPIGTRISYYQCDLSDSSAIKALCSGIRSEVGHPTVLVNNAGLCRGFTVMEGTYHDVELTVQTNLIAPFLLVKEVLPNMVKTNHGHILNVSSMSSIIPPARVADYAATKAGISALHEALQLELAHIHNAPNVRLSLGIFSFIKTPLFKGETRQSGFLFPLLHVDSVGEALVDILYSGYGKTIYMPGMMRYVAMLGRQKVDEKTGRLR</sequence>
<dbReference type="GO" id="GO:0016616">
    <property type="term" value="F:oxidoreductase activity, acting on the CH-OH group of donors, NAD or NADP as acceptor"/>
    <property type="evidence" value="ECO:0007669"/>
    <property type="project" value="TreeGrafter"/>
</dbReference>
<keyword evidence="2" id="KW-0521">NADP</keyword>
<proteinExistence type="inferred from homology"/>
<keyword evidence="7" id="KW-1185">Reference proteome</keyword>
<organism evidence="6 7">
    <name type="scientific">Staphylotrichum longicolle</name>
    <dbReference type="NCBI Taxonomy" id="669026"/>
    <lineage>
        <taxon>Eukaryota</taxon>
        <taxon>Fungi</taxon>
        <taxon>Dikarya</taxon>
        <taxon>Ascomycota</taxon>
        <taxon>Pezizomycotina</taxon>
        <taxon>Sordariomycetes</taxon>
        <taxon>Sordariomycetidae</taxon>
        <taxon>Sordariales</taxon>
        <taxon>Chaetomiaceae</taxon>
        <taxon>Staphylotrichum</taxon>
    </lineage>
</organism>
<dbReference type="Pfam" id="PF00106">
    <property type="entry name" value="adh_short"/>
    <property type="match status" value="1"/>
</dbReference>
<protein>
    <submittedName>
        <fullName evidence="6">Uncharacterized protein</fullName>
    </submittedName>
</protein>
<dbReference type="Proteomes" id="UP001197093">
    <property type="component" value="Unassembled WGS sequence"/>
</dbReference>
<dbReference type="PANTHER" id="PTHR24322:SF736">
    <property type="entry name" value="RETINOL DEHYDROGENASE 10"/>
    <property type="match status" value="1"/>
</dbReference>
<dbReference type="InterPro" id="IPR020904">
    <property type="entry name" value="Sc_DH/Rdtase_CS"/>
</dbReference>
<reference evidence="6" key="1">
    <citation type="submission" date="2023-02" db="EMBL/GenBank/DDBJ databases">
        <authorList>
            <person name="Palmer J.M."/>
        </authorList>
    </citation>
    <scope>NUCLEOTIDE SEQUENCE</scope>
    <source>
        <strain evidence="6">FW57</strain>
    </source>
</reference>
<dbReference type="AlphaFoldDB" id="A0AAD4HZC1"/>
<evidence type="ECO:0000256" key="2">
    <source>
        <dbReference type="ARBA" id="ARBA00022857"/>
    </source>
</evidence>
<feature type="signal peptide" evidence="5">
    <location>
        <begin position="1"/>
        <end position="20"/>
    </location>
</feature>
<comment type="caution">
    <text evidence="6">The sequence shown here is derived from an EMBL/GenBank/DDBJ whole genome shotgun (WGS) entry which is preliminary data.</text>
</comment>
<dbReference type="PROSITE" id="PS00061">
    <property type="entry name" value="ADH_SHORT"/>
    <property type="match status" value="1"/>
</dbReference>
<accession>A0AAD4HZC1</accession>